<evidence type="ECO:0000256" key="2">
    <source>
        <dbReference type="ARBA" id="ARBA00023125"/>
    </source>
</evidence>
<keyword evidence="1" id="KW-0805">Transcription regulation</keyword>
<accession>A0A437Q4I4</accession>
<dbReference type="RefSeq" id="WP_127695547.1">
    <property type="nucleotide sequence ID" value="NZ_SACQ01000009.1"/>
</dbReference>
<proteinExistence type="predicted"/>
<dbReference type="InterPro" id="IPR009057">
    <property type="entry name" value="Homeodomain-like_sf"/>
</dbReference>
<dbReference type="GO" id="GO:0005829">
    <property type="term" value="C:cytosol"/>
    <property type="evidence" value="ECO:0007669"/>
    <property type="project" value="TreeGrafter"/>
</dbReference>
<feature type="domain" description="HTH araC/xylS-type" evidence="4">
    <location>
        <begin position="236"/>
        <end position="334"/>
    </location>
</feature>
<dbReference type="Pfam" id="PF12833">
    <property type="entry name" value="HTH_18"/>
    <property type="match status" value="1"/>
</dbReference>
<keyword evidence="6" id="KW-1185">Reference proteome</keyword>
<dbReference type="GO" id="GO:0000976">
    <property type="term" value="F:transcription cis-regulatory region binding"/>
    <property type="evidence" value="ECO:0007669"/>
    <property type="project" value="TreeGrafter"/>
</dbReference>
<dbReference type="PROSITE" id="PS01124">
    <property type="entry name" value="HTH_ARAC_FAMILY_2"/>
    <property type="match status" value="1"/>
</dbReference>
<dbReference type="EMBL" id="SACQ01000009">
    <property type="protein sequence ID" value="RVU29427.1"/>
    <property type="molecule type" value="Genomic_DNA"/>
</dbReference>
<dbReference type="InterPro" id="IPR020449">
    <property type="entry name" value="Tscrpt_reg_AraC-type_HTH"/>
</dbReference>
<protein>
    <submittedName>
        <fullName evidence="5">AraC family transcriptional regulator</fullName>
    </submittedName>
</protein>
<dbReference type="InterPro" id="IPR032687">
    <property type="entry name" value="AraC-type_N"/>
</dbReference>
<evidence type="ECO:0000313" key="5">
    <source>
        <dbReference type="EMBL" id="RVU29427.1"/>
    </source>
</evidence>
<dbReference type="GO" id="GO:0003700">
    <property type="term" value="F:DNA-binding transcription factor activity"/>
    <property type="evidence" value="ECO:0007669"/>
    <property type="project" value="InterPro"/>
</dbReference>
<keyword evidence="2" id="KW-0238">DNA-binding</keyword>
<dbReference type="PRINTS" id="PR00032">
    <property type="entry name" value="HTHARAC"/>
</dbReference>
<dbReference type="Pfam" id="PF12625">
    <property type="entry name" value="Arabinose_bd"/>
    <property type="match status" value="1"/>
</dbReference>
<dbReference type="InterPro" id="IPR018060">
    <property type="entry name" value="HTH_AraC"/>
</dbReference>
<dbReference type="AlphaFoldDB" id="A0A437Q4I4"/>
<evidence type="ECO:0000256" key="3">
    <source>
        <dbReference type="ARBA" id="ARBA00023163"/>
    </source>
</evidence>
<sequence>MSTDHHTIAIHFAKTLIAAAERNHLDLDILLEKADLNREMLTNSQLRITANQFGGLMHALWQAGDDELMGMAGVPSRYGVFAMMAKQAVRCRTLRSALYHLCKFYSLVAPGLELTFIDDGVNTRVTTQLNFPEHDPDHTLREFLMLVWHRFASWLVGQRIPLSHIDFEYPQPEHVAEYRLMYPCPARFQQPTNSLVLPSSALGLPVIQTPECLRSYLRNAPVQWFQRQAYFPVFTRKVIDYLEENQHVGESSMDNIADELHMTTRTLRRKLAEEQTTFQELKDRVRRDHAIHQLSKPALSIAQISRELGFSEPAAFTRAFKQWTGVPPSSYRGGVKA</sequence>
<keyword evidence="3" id="KW-0804">Transcription</keyword>
<dbReference type="PANTHER" id="PTHR47894">
    <property type="entry name" value="HTH-TYPE TRANSCRIPTIONAL REGULATOR GADX"/>
    <property type="match status" value="1"/>
</dbReference>
<organism evidence="5 6">
    <name type="scientific">Neptunomonas marina</name>
    <dbReference type="NCBI Taxonomy" id="1815562"/>
    <lineage>
        <taxon>Bacteria</taxon>
        <taxon>Pseudomonadati</taxon>
        <taxon>Pseudomonadota</taxon>
        <taxon>Gammaproteobacteria</taxon>
        <taxon>Oceanospirillales</taxon>
        <taxon>Oceanospirillaceae</taxon>
        <taxon>Neptunomonas</taxon>
    </lineage>
</organism>
<reference evidence="5 6" key="1">
    <citation type="submission" date="2019-01" db="EMBL/GenBank/DDBJ databases">
        <authorList>
            <person name="Chen W.-M."/>
        </authorList>
    </citation>
    <scope>NUCLEOTIDE SEQUENCE [LARGE SCALE GENOMIC DNA]</scope>
    <source>
        <strain evidence="5 6">HPM-16</strain>
    </source>
</reference>
<dbReference type="Gene3D" id="1.10.10.60">
    <property type="entry name" value="Homeodomain-like"/>
    <property type="match status" value="1"/>
</dbReference>
<gene>
    <name evidence="5" type="ORF">EOE65_15910</name>
</gene>
<comment type="caution">
    <text evidence="5">The sequence shown here is derived from an EMBL/GenBank/DDBJ whole genome shotgun (WGS) entry which is preliminary data.</text>
</comment>
<dbReference type="Proteomes" id="UP000282818">
    <property type="component" value="Unassembled WGS sequence"/>
</dbReference>
<name>A0A437Q4I4_9GAMM</name>
<dbReference type="SUPFAM" id="SSF46689">
    <property type="entry name" value="Homeodomain-like"/>
    <property type="match status" value="1"/>
</dbReference>
<dbReference type="SMART" id="SM00342">
    <property type="entry name" value="HTH_ARAC"/>
    <property type="match status" value="1"/>
</dbReference>
<evidence type="ECO:0000256" key="1">
    <source>
        <dbReference type="ARBA" id="ARBA00023015"/>
    </source>
</evidence>
<evidence type="ECO:0000259" key="4">
    <source>
        <dbReference type="PROSITE" id="PS01124"/>
    </source>
</evidence>
<evidence type="ECO:0000313" key="6">
    <source>
        <dbReference type="Proteomes" id="UP000282818"/>
    </source>
</evidence>
<dbReference type="PANTHER" id="PTHR47894:SF1">
    <property type="entry name" value="HTH-TYPE TRANSCRIPTIONAL REGULATOR VQSM"/>
    <property type="match status" value="1"/>
</dbReference>